<dbReference type="PANTHER" id="PTHR47829:SF3">
    <property type="entry name" value="AMINOGLYCOSIDE PHOSPHOTRANSFERASE DOMAIN-CONTAINING PROTEIN"/>
    <property type="match status" value="1"/>
</dbReference>
<dbReference type="EMBL" id="VTOX01000012">
    <property type="protein sequence ID" value="NKE68810.1"/>
    <property type="molecule type" value="Genomic_DNA"/>
</dbReference>
<dbReference type="InterPro" id="IPR041726">
    <property type="entry name" value="ACAD10_11_N"/>
</dbReference>
<sequence length="354" mass="39576">MAFEQFMGTRPVAPQHAFDESALARWMAQHVDGFSGELKVEQFKGGQSNPTFLVEAGGQRYVLRRKPPGELLPSAHAVDREFRVISALAKTDVPVARAHALCEDTGVVGAMFYIMDYVDGRVLWDPALPGIEMSQRRACFDELNRVIAAMHRVDPAAVGLGDYGKPGGYIERQVGRWTRQYRAAETEPVEAVERLIEWLPARIPPGDEARIVHGDYRFDNVIFHPTEPRIVAVLDWELSTLGHPMVDFAYHCMAWHMQAGEGSRGLAGLDLHALGIPSESEYLQWYLRRTGRAQPSREDWVYFLVFGMFRLVGIVQGIKKRALQGNAASAQAAQAGNRVRPLAEQAWRLAQTIA</sequence>
<gene>
    <name evidence="2" type="ORF">RAMLITH_23585</name>
</gene>
<organism evidence="2 3">
    <name type="scientific">Ramlibacter lithotrophicus</name>
    <dbReference type="NCBI Taxonomy" id="2606681"/>
    <lineage>
        <taxon>Bacteria</taxon>
        <taxon>Pseudomonadati</taxon>
        <taxon>Pseudomonadota</taxon>
        <taxon>Betaproteobacteria</taxon>
        <taxon>Burkholderiales</taxon>
        <taxon>Comamonadaceae</taxon>
        <taxon>Ramlibacter</taxon>
    </lineage>
</organism>
<dbReference type="Gene3D" id="3.90.1200.10">
    <property type="match status" value="1"/>
</dbReference>
<evidence type="ECO:0000259" key="1">
    <source>
        <dbReference type="Pfam" id="PF01636"/>
    </source>
</evidence>
<dbReference type="RefSeq" id="WP_168109944.1">
    <property type="nucleotide sequence ID" value="NZ_VTOX01000012.1"/>
</dbReference>
<keyword evidence="2" id="KW-0808">Transferase</keyword>
<dbReference type="InterPro" id="IPR002575">
    <property type="entry name" value="Aminoglycoside_PTrfase"/>
</dbReference>
<dbReference type="Proteomes" id="UP000521868">
    <property type="component" value="Unassembled WGS sequence"/>
</dbReference>
<reference evidence="2 3" key="1">
    <citation type="journal article" date="2020" name="Nature">
        <title>Bacterial chemolithoautotrophy via manganese oxidation.</title>
        <authorList>
            <person name="Yu H."/>
            <person name="Leadbetter J.R."/>
        </authorList>
    </citation>
    <scope>NUCLEOTIDE SEQUENCE [LARGE SCALE GENOMIC DNA]</scope>
    <source>
        <strain evidence="2 3">RBP-1</strain>
    </source>
</reference>
<dbReference type="SUPFAM" id="SSF56112">
    <property type="entry name" value="Protein kinase-like (PK-like)"/>
    <property type="match status" value="1"/>
</dbReference>
<accession>A0A7X6DKF7</accession>
<dbReference type="InterPro" id="IPR052898">
    <property type="entry name" value="ACAD10-like"/>
</dbReference>
<proteinExistence type="predicted"/>
<dbReference type="Gene3D" id="3.30.200.20">
    <property type="entry name" value="Phosphorylase Kinase, domain 1"/>
    <property type="match status" value="1"/>
</dbReference>
<dbReference type="GO" id="GO:0016740">
    <property type="term" value="F:transferase activity"/>
    <property type="evidence" value="ECO:0007669"/>
    <property type="project" value="UniProtKB-KW"/>
</dbReference>
<dbReference type="CDD" id="cd05154">
    <property type="entry name" value="ACAD10_11_N-like"/>
    <property type="match status" value="1"/>
</dbReference>
<dbReference type="PANTHER" id="PTHR47829">
    <property type="entry name" value="HYDROLASE, PUTATIVE (AFU_ORTHOLOGUE AFUA_1G12880)-RELATED"/>
    <property type="match status" value="1"/>
</dbReference>
<dbReference type="Pfam" id="PF01636">
    <property type="entry name" value="APH"/>
    <property type="match status" value="1"/>
</dbReference>
<name>A0A7X6DKF7_9BURK</name>
<dbReference type="AlphaFoldDB" id="A0A7X6DKF7"/>
<comment type="caution">
    <text evidence="2">The sequence shown here is derived from an EMBL/GenBank/DDBJ whole genome shotgun (WGS) entry which is preliminary data.</text>
</comment>
<evidence type="ECO:0000313" key="3">
    <source>
        <dbReference type="Proteomes" id="UP000521868"/>
    </source>
</evidence>
<keyword evidence="3" id="KW-1185">Reference proteome</keyword>
<protein>
    <submittedName>
        <fullName evidence="2">Phosphotransferase</fullName>
    </submittedName>
</protein>
<dbReference type="InterPro" id="IPR011009">
    <property type="entry name" value="Kinase-like_dom_sf"/>
</dbReference>
<feature type="domain" description="Aminoglycoside phosphotransferase" evidence="1">
    <location>
        <begin position="40"/>
        <end position="262"/>
    </location>
</feature>
<evidence type="ECO:0000313" key="2">
    <source>
        <dbReference type="EMBL" id="NKE68810.1"/>
    </source>
</evidence>